<dbReference type="EMBL" id="BPQB01000097">
    <property type="protein sequence ID" value="GJE98953.1"/>
    <property type="molecule type" value="Genomic_DNA"/>
</dbReference>
<dbReference type="Proteomes" id="UP000703269">
    <property type="component" value="Unassembled WGS sequence"/>
</dbReference>
<name>A0A9P3LKT5_9APHY</name>
<feature type="transmembrane region" description="Helical" evidence="1">
    <location>
        <begin position="12"/>
        <end position="34"/>
    </location>
</feature>
<keyword evidence="1" id="KW-0472">Membrane</keyword>
<comment type="caution">
    <text evidence="2">The sequence shown here is derived from an EMBL/GenBank/DDBJ whole genome shotgun (WGS) entry which is preliminary data.</text>
</comment>
<keyword evidence="1" id="KW-1133">Transmembrane helix</keyword>
<dbReference type="AlphaFoldDB" id="A0A9P3LKT5"/>
<protein>
    <submittedName>
        <fullName evidence="2">Uncharacterized protein</fullName>
    </submittedName>
</protein>
<evidence type="ECO:0000313" key="3">
    <source>
        <dbReference type="Proteomes" id="UP000703269"/>
    </source>
</evidence>
<proteinExistence type="predicted"/>
<gene>
    <name evidence="2" type="ORF">PsYK624_151910</name>
</gene>
<accession>A0A9P3LKT5</accession>
<sequence length="107" mass="11498">MISEAKYYLNLSLAPLTVGAAASIVLLLLAILLIRSPSSSSRSSLGRAVIDSAGVLEITWLLGNEPHISSVAHPEREALRSAGMFDFDTVYDLVDGSYESLPYLMKA</sequence>
<evidence type="ECO:0000313" key="2">
    <source>
        <dbReference type="EMBL" id="GJE98953.1"/>
    </source>
</evidence>
<evidence type="ECO:0000256" key="1">
    <source>
        <dbReference type="SAM" id="Phobius"/>
    </source>
</evidence>
<reference evidence="2 3" key="1">
    <citation type="submission" date="2021-08" db="EMBL/GenBank/DDBJ databases">
        <title>Draft Genome Sequence of Phanerochaete sordida strain YK-624.</title>
        <authorList>
            <person name="Mori T."/>
            <person name="Dohra H."/>
            <person name="Suzuki T."/>
            <person name="Kawagishi H."/>
            <person name="Hirai H."/>
        </authorList>
    </citation>
    <scope>NUCLEOTIDE SEQUENCE [LARGE SCALE GENOMIC DNA]</scope>
    <source>
        <strain evidence="2 3">YK-624</strain>
    </source>
</reference>
<keyword evidence="3" id="KW-1185">Reference proteome</keyword>
<keyword evidence="1" id="KW-0812">Transmembrane</keyword>
<organism evidence="2 3">
    <name type="scientific">Phanerochaete sordida</name>
    <dbReference type="NCBI Taxonomy" id="48140"/>
    <lineage>
        <taxon>Eukaryota</taxon>
        <taxon>Fungi</taxon>
        <taxon>Dikarya</taxon>
        <taxon>Basidiomycota</taxon>
        <taxon>Agaricomycotina</taxon>
        <taxon>Agaricomycetes</taxon>
        <taxon>Polyporales</taxon>
        <taxon>Phanerochaetaceae</taxon>
        <taxon>Phanerochaete</taxon>
    </lineage>
</organism>